<feature type="repeat" description="PPR" evidence="2">
    <location>
        <begin position="164"/>
        <end position="194"/>
    </location>
</feature>
<evidence type="ECO:0000256" key="2">
    <source>
        <dbReference type="PROSITE-ProRule" id="PRU00708"/>
    </source>
</evidence>
<feature type="region of interest" description="Disordered" evidence="3">
    <location>
        <begin position="27"/>
        <end position="66"/>
    </location>
</feature>
<feature type="repeat" description="PPR" evidence="2">
    <location>
        <begin position="237"/>
        <end position="271"/>
    </location>
</feature>
<dbReference type="Gene3D" id="1.25.40.10">
    <property type="entry name" value="Tetratricopeptide repeat domain"/>
    <property type="match status" value="4"/>
</dbReference>
<protein>
    <recommendedName>
        <fullName evidence="6">Pentatricopeptide repeat-containing protein</fullName>
    </recommendedName>
</protein>
<gene>
    <name evidence="4" type="ORF">L484_004676</name>
</gene>
<evidence type="ECO:0000256" key="1">
    <source>
        <dbReference type="ARBA" id="ARBA00022737"/>
    </source>
</evidence>
<evidence type="ECO:0000313" key="5">
    <source>
        <dbReference type="Proteomes" id="UP000030645"/>
    </source>
</evidence>
<feature type="repeat" description="PPR" evidence="2">
    <location>
        <begin position="342"/>
        <end position="376"/>
    </location>
</feature>
<keyword evidence="1" id="KW-0677">Repeat</keyword>
<name>W9RT35_9ROSA</name>
<dbReference type="EMBL" id="KE344574">
    <property type="protein sequence ID" value="EXB68330.1"/>
    <property type="molecule type" value="Genomic_DNA"/>
</dbReference>
<evidence type="ECO:0008006" key="6">
    <source>
        <dbReference type="Google" id="ProtNLM"/>
    </source>
</evidence>
<evidence type="ECO:0000313" key="4">
    <source>
        <dbReference type="EMBL" id="EXB68330.1"/>
    </source>
</evidence>
<sequence>MEYRLLEASKPGLSFGTSLSPTTRLTKVRTDHSHTRTTTQKIRCRHLSKRSSEGSGKGLQKDHKKDLSRILRTDAAIRNIERKANSKKYNNLWPKPVLEALDQAIRNNYWETALKIFELLRLQNWYTPRCQTYTKLMVTLGKCKQPKQASLLFETMLSDGLKLTIDVYTALVSAYGQSGLLEEAFSIVEEMKSVSDCKPDVTVTYNTLTHGYGKAEMFELMEDSLTNMIESGSCLPDIFTLNTFIGAYGNSGQIEKMEKWYDEFQLMGIRPDVKTFNILIKSYGKAGLYDKMTSVMEFMEKRLFTPNVVTFNIVIEVFGRVGDVAMMGEYFKRMKHRGMKPNSITYCSLVNAYSKAGLMEKVDSIMRQVQNSDVILDTPFFNCAISAYGEAGDVKSMRQLFSAMKERKCYPDGITFATMIHAYNALGMMEAAQDLESKMIATNDD</sequence>
<proteinExistence type="predicted"/>
<dbReference type="Pfam" id="PF01535">
    <property type="entry name" value="PPR"/>
    <property type="match status" value="1"/>
</dbReference>
<dbReference type="PANTHER" id="PTHR46862:SF5">
    <property type="entry name" value="OS02G0170000 PROTEIN"/>
    <property type="match status" value="1"/>
</dbReference>
<dbReference type="eggNOG" id="KOG4197">
    <property type="taxonomic scope" value="Eukaryota"/>
</dbReference>
<dbReference type="NCBIfam" id="TIGR00756">
    <property type="entry name" value="PPR"/>
    <property type="match status" value="7"/>
</dbReference>
<dbReference type="PROSITE" id="PS51375">
    <property type="entry name" value="PPR"/>
    <property type="match status" value="6"/>
</dbReference>
<accession>W9RT35</accession>
<keyword evidence="5" id="KW-1185">Reference proteome</keyword>
<dbReference type="Pfam" id="PF13041">
    <property type="entry name" value="PPR_2"/>
    <property type="match status" value="4"/>
</dbReference>
<organism evidence="4 5">
    <name type="scientific">Morus notabilis</name>
    <dbReference type="NCBI Taxonomy" id="981085"/>
    <lineage>
        <taxon>Eukaryota</taxon>
        <taxon>Viridiplantae</taxon>
        <taxon>Streptophyta</taxon>
        <taxon>Embryophyta</taxon>
        <taxon>Tracheophyta</taxon>
        <taxon>Spermatophyta</taxon>
        <taxon>Magnoliopsida</taxon>
        <taxon>eudicotyledons</taxon>
        <taxon>Gunneridae</taxon>
        <taxon>Pentapetalae</taxon>
        <taxon>rosids</taxon>
        <taxon>fabids</taxon>
        <taxon>Rosales</taxon>
        <taxon>Moraceae</taxon>
        <taxon>Moreae</taxon>
        <taxon>Morus</taxon>
    </lineage>
</organism>
<feature type="repeat" description="PPR" evidence="2">
    <location>
        <begin position="272"/>
        <end position="306"/>
    </location>
</feature>
<reference evidence="5" key="1">
    <citation type="submission" date="2013-01" db="EMBL/GenBank/DDBJ databases">
        <title>Draft Genome Sequence of a Mulberry Tree, Morus notabilis C.K. Schneid.</title>
        <authorList>
            <person name="He N."/>
            <person name="Zhao S."/>
        </authorList>
    </citation>
    <scope>NUCLEOTIDE SEQUENCE</scope>
</reference>
<feature type="repeat" description="PPR" evidence="2">
    <location>
        <begin position="307"/>
        <end position="341"/>
    </location>
</feature>
<evidence type="ECO:0000256" key="3">
    <source>
        <dbReference type="SAM" id="MobiDB-lite"/>
    </source>
</evidence>
<dbReference type="PANTHER" id="PTHR46862">
    <property type="entry name" value="OS07G0661900 PROTEIN"/>
    <property type="match status" value="1"/>
</dbReference>
<dbReference type="InterPro" id="IPR002885">
    <property type="entry name" value="PPR_rpt"/>
</dbReference>
<dbReference type="Proteomes" id="UP000030645">
    <property type="component" value="Unassembled WGS sequence"/>
</dbReference>
<feature type="repeat" description="PPR" evidence="2">
    <location>
        <begin position="377"/>
        <end position="411"/>
    </location>
</feature>
<dbReference type="InterPro" id="IPR011990">
    <property type="entry name" value="TPR-like_helical_dom_sf"/>
</dbReference>
<dbReference type="AlphaFoldDB" id="W9RT35"/>